<evidence type="ECO:0000313" key="2">
    <source>
        <dbReference type="EMBL" id="KZX13999.1"/>
    </source>
</evidence>
<evidence type="ECO:0008006" key="4">
    <source>
        <dbReference type="Google" id="ProtNLM"/>
    </source>
</evidence>
<keyword evidence="1" id="KW-1133">Transmembrane helix</keyword>
<comment type="caution">
    <text evidence="2">The sequence shown here is derived from an EMBL/GenBank/DDBJ whole genome shotgun (WGS) entry which is preliminary data.</text>
</comment>
<name>A0A166C0C0_9EURY</name>
<protein>
    <recommendedName>
        <fullName evidence="4">Hydrogenase subunit EhbG</fullName>
    </recommendedName>
</protein>
<evidence type="ECO:0000256" key="1">
    <source>
        <dbReference type="SAM" id="Phobius"/>
    </source>
</evidence>
<accession>A0A166C0C0</accession>
<feature type="transmembrane region" description="Helical" evidence="1">
    <location>
        <begin position="54"/>
        <end position="74"/>
    </location>
</feature>
<dbReference type="PATRIC" id="fig|55758.3.peg.1101"/>
<dbReference type="EMBL" id="LWMT01000191">
    <property type="protein sequence ID" value="KZX13999.1"/>
    <property type="molecule type" value="Genomic_DNA"/>
</dbReference>
<keyword evidence="3" id="KW-1185">Reference proteome</keyword>
<reference evidence="2 3" key="1">
    <citation type="submission" date="2016-04" db="EMBL/GenBank/DDBJ databases">
        <title>Genome sequence of Methanobrevibacter filiformis DSM 11501.</title>
        <authorList>
            <person name="Poehlein A."/>
            <person name="Seedorf H."/>
            <person name="Daniel R."/>
        </authorList>
    </citation>
    <scope>NUCLEOTIDE SEQUENCE [LARGE SCALE GENOMIC DNA]</scope>
    <source>
        <strain evidence="2 3">DSM 11501</strain>
    </source>
</reference>
<keyword evidence="1" id="KW-0472">Membrane</keyword>
<dbReference type="Proteomes" id="UP000077066">
    <property type="component" value="Unassembled WGS sequence"/>
</dbReference>
<feature type="transmembrane region" description="Helical" evidence="1">
    <location>
        <begin position="28"/>
        <end position="47"/>
    </location>
</feature>
<dbReference type="OrthoDB" id="71397at2157"/>
<gene>
    <name evidence="2" type="ORF">MBFIL_09640</name>
</gene>
<sequence>MDFYEMIVNSFKEVKARLKNDPTTNTNVSGYLAAELTLIVSLILLAIMLRHVNVILTIVLILALGLVLITNMPLMPKFAKEQDDSLNKMIFYVVLTLAILVTILYWGRINV</sequence>
<keyword evidence="1" id="KW-0812">Transmembrane</keyword>
<evidence type="ECO:0000313" key="3">
    <source>
        <dbReference type="Proteomes" id="UP000077066"/>
    </source>
</evidence>
<feature type="transmembrane region" description="Helical" evidence="1">
    <location>
        <begin position="89"/>
        <end position="107"/>
    </location>
</feature>
<dbReference type="RefSeq" id="WP_066972016.1">
    <property type="nucleotide sequence ID" value="NZ_LWMT01000191.1"/>
</dbReference>
<dbReference type="STRING" id="55758.MBFIL_09640"/>
<organism evidence="2 3">
    <name type="scientific">Methanobrevibacter filiformis</name>
    <dbReference type="NCBI Taxonomy" id="55758"/>
    <lineage>
        <taxon>Archaea</taxon>
        <taxon>Methanobacteriati</taxon>
        <taxon>Methanobacteriota</taxon>
        <taxon>Methanomada group</taxon>
        <taxon>Methanobacteria</taxon>
        <taxon>Methanobacteriales</taxon>
        <taxon>Methanobacteriaceae</taxon>
        <taxon>Methanobrevibacter</taxon>
    </lineage>
</organism>
<proteinExistence type="predicted"/>
<dbReference type="AlphaFoldDB" id="A0A166C0C0"/>